<evidence type="ECO:0000313" key="2">
    <source>
        <dbReference type="EMBL" id="RAQ22125.1"/>
    </source>
</evidence>
<comment type="caution">
    <text evidence="2">The sequence shown here is derived from an EMBL/GenBank/DDBJ whole genome shotgun (WGS) entry which is preliminary data.</text>
</comment>
<evidence type="ECO:0000313" key="3">
    <source>
        <dbReference type="Proteomes" id="UP000249377"/>
    </source>
</evidence>
<reference evidence="2 3" key="1">
    <citation type="submission" date="2018-06" db="EMBL/GenBank/DDBJ databases">
        <title>Noncontiguous genome sequence of Ruminococcaceae bacterium ASD2818.</title>
        <authorList>
            <person name="Chaplin A.V."/>
            <person name="Sokolova S.R."/>
            <person name="Kochetkova T.O."/>
            <person name="Goltsov A.Y."/>
            <person name="Trofimov D.Y."/>
            <person name="Efimov B.A."/>
        </authorList>
    </citation>
    <scope>NUCLEOTIDE SEQUENCE [LARGE SCALE GENOMIC DNA]</scope>
    <source>
        <strain evidence="2 3">ASD2818</strain>
    </source>
</reference>
<dbReference type="InterPro" id="IPR041657">
    <property type="entry name" value="HTH_17"/>
</dbReference>
<dbReference type="EMBL" id="QLYR01000016">
    <property type="protein sequence ID" value="RAQ22125.1"/>
    <property type="molecule type" value="Genomic_DNA"/>
</dbReference>
<sequence length="69" mass="8242">MFSTNNNTVQPNHSERKEEVYLVSEVAEKLKISERSAYDFCKSTKEFKVIRCGRSIRIQKESFDRWFYG</sequence>
<organism evidence="2 3">
    <name type="scientific">Hydrogeniiclostridium mannosilyticum</name>
    <dbReference type="NCBI Taxonomy" id="2764322"/>
    <lineage>
        <taxon>Bacteria</taxon>
        <taxon>Bacillati</taxon>
        <taxon>Bacillota</taxon>
        <taxon>Clostridia</taxon>
        <taxon>Eubacteriales</taxon>
        <taxon>Acutalibacteraceae</taxon>
        <taxon>Hydrogeniiclostridium</taxon>
    </lineage>
</organism>
<dbReference type="Proteomes" id="UP000249377">
    <property type="component" value="Unassembled WGS sequence"/>
</dbReference>
<dbReference type="AlphaFoldDB" id="A0A328U8I0"/>
<dbReference type="RefSeq" id="WP_112333729.1">
    <property type="nucleotide sequence ID" value="NZ_QLYR01000016.1"/>
</dbReference>
<accession>A0A328U8I0</accession>
<dbReference type="Pfam" id="PF12728">
    <property type="entry name" value="HTH_17"/>
    <property type="match status" value="1"/>
</dbReference>
<name>A0A328U8I0_9FIRM</name>
<gene>
    <name evidence="2" type="ORF">DPQ25_13635</name>
</gene>
<protein>
    <recommendedName>
        <fullName evidence="1">Helix-turn-helix domain-containing protein</fullName>
    </recommendedName>
</protein>
<feature type="domain" description="Helix-turn-helix" evidence="1">
    <location>
        <begin position="23"/>
        <end position="67"/>
    </location>
</feature>
<keyword evidence="3" id="KW-1185">Reference proteome</keyword>
<evidence type="ECO:0000259" key="1">
    <source>
        <dbReference type="Pfam" id="PF12728"/>
    </source>
</evidence>
<proteinExistence type="predicted"/>